<dbReference type="Gene3D" id="3.40.630.30">
    <property type="match status" value="1"/>
</dbReference>
<dbReference type="InterPro" id="IPR016181">
    <property type="entry name" value="Acyl_CoA_acyltransferase"/>
</dbReference>
<dbReference type="Pfam" id="PF00583">
    <property type="entry name" value="Acetyltransf_1"/>
    <property type="match status" value="1"/>
</dbReference>
<dbReference type="CDD" id="cd04301">
    <property type="entry name" value="NAT_SF"/>
    <property type="match status" value="1"/>
</dbReference>
<dbReference type="RefSeq" id="WP_341439954.1">
    <property type="nucleotide sequence ID" value="NZ_JBBPCN010000001.1"/>
</dbReference>
<dbReference type="SUPFAM" id="SSF55729">
    <property type="entry name" value="Acyl-CoA N-acyltransferases (Nat)"/>
    <property type="match status" value="1"/>
</dbReference>
<dbReference type="PROSITE" id="PS51186">
    <property type="entry name" value="GNAT"/>
    <property type="match status" value="1"/>
</dbReference>
<name>A0ABU9CQ05_9NOCA</name>
<sequence length="196" mass="21246">MNAKQTIRPAVPADVDRAARSLGRAFSDYPFTRHTVAADDHHERVASLQLIYLDVIGLQCGRVWVSDDVAAVAVWLTPFSVGVGEAFESVAERIEQLHGDRIDIARRADEATESLKPSEPVWLLATVGVDPSVQGQGLGRAVLAPGLLQAREEGCPAYLETSSTANLHFYAGLGFRVTGSVQLPDDGPEVWAMLRR</sequence>
<accession>A0ABU9CQ05</accession>
<keyword evidence="3" id="KW-1185">Reference proteome</keyword>
<gene>
    <name evidence="2" type="ORF">AABD04_01435</name>
</gene>
<evidence type="ECO:0000313" key="2">
    <source>
        <dbReference type="EMBL" id="MEK8069505.1"/>
    </source>
</evidence>
<comment type="caution">
    <text evidence="2">The sequence shown here is derived from an EMBL/GenBank/DDBJ whole genome shotgun (WGS) entry which is preliminary data.</text>
</comment>
<evidence type="ECO:0000313" key="3">
    <source>
        <dbReference type="Proteomes" id="UP001456513"/>
    </source>
</evidence>
<evidence type="ECO:0000259" key="1">
    <source>
        <dbReference type="PROSITE" id="PS51186"/>
    </source>
</evidence>
<dbReference type="Proteomes" id="UP001456513">
    <property type="component" value="Unassembled WGS sequence"/>
</dbReference>
<reference evidence="2 3" key="1">
    <citation type="submission" date="2024-03" db="EMBL/GenBank/DDBJ databases">
        <title>Rhodococcus navarretei sp. nov. and Pseudarthrobacter quantumdoti sp. nov., two new species with the ability to biosynthesize Quantum Dots isolated from soil samples at Union Glacier, Antarctica.</title>
        <authorList>
            <person name="Vargas M."/>
        </authorList>
    </citation>
    <scope>NUCLEOTIDE SEQUENCE [LARGE SCALE GENOMIC DNA]</scope>
    <source>
        <strain evidence="2 3">EXRC-4A-4</strain>
    </source>
</reference>
<dbReference type="EMBL" id="JBBPCN010000001">
    <property type="protein sequence ID" value="MEK8069505.1"/>
    <property type="molecule type" value="Genomic_DNA"/>
</dbReference>
<organism evidence="2 3">
    <name type="scientific">Rhodococcus navarretei</name>
    <dbReference type="NCBI Taxonomy" id="3128981"/>
    <lineage>
        <taxon>Bacteria</taxon>
        <taxon>Bacillati</taxon>
        <taxon>Actinomycetota</taxon>
        <taxon>Actinomycetes</taxon>
        <taxon>Mycobacteriales</taxon>
        <taxon>Nocardiaceae</taxon>
        <taxon>Rhodococcus</taxon>
    </lineage>
</organism>
<proteinExistence type="predicted"/>
<feature type="domain" description="N-acetyltransferase" evidence="1">
    <location>
        <begin position="5"/>
        <end position="196"/>
    </location>
</feature>
<dbReference type="InterPro" id="IPR052523">
    <property type="entry name" value="Trichothecene_AcTrans"/>
</dbReference>
<dbReference type="InterPro" id="IPR000182">
    <property type="entry name" value="GNAT_dom"/>
</dbReference>
<dbReference type="PANTHER" id="PTHR42791:SF1">
    <property type="entry name" value="N-ACETYLTRANSFERASE DOMAIN-CONTAINING PROTEIN"/>
    <property type="match status" value="1"/>
</dbReference>
<dbReference type="PANTHER" id="PTHR42791">
    <property type="entry name" value="GNAT FAMILY ACETYLTRANSFERASE"/>
    <property type="match status" value="1"/>
</dbReference>
<protein>
    <submittedName>
        <fullName evidence="2">GNAT family N-acetyltransferase</fullName>
    </submittedName>
</protein>